<dbReference type="SUPFAM" id="SSF51735">
    <property type="entry name" value="NAD(P)-binding Rossmann-fold domains"/>
    <property type="match status" value="1"/>
</dbReference>
<dbReference type="EMBL" id="FOMR01000003">
    <property type="protein sequence ID" value="SFD69366.1"/>
    <property type="molecule type" value="Genomic_DNA"/>
</dbReference>
<dbReference type="Gene3D" id="3.30.360.10">
    <property type="entry name" value="Dihydrodipicolinate Reductase, domain 2"/>
    <property type="match status" value="1"/>
</dbReference>
<name>A0A1I1UET9_9BACI</name>
<sequence length="319" mass="36079">MMLNLCTIGTSQITRSFIEAADKVEGVQVVAVYSRDPLKAEELAETYNIADAHFDMGTMLADERINGVYIASPNALHFPQVMTCLQHQKHIICEKPIFTNVKDFNIAYEKADRQGVFLFEAMRNLHTPNFHKLKEALGLIGNIRSAYFHRMRYSSKYDRFRKGEISNVFSNKMGGGALRDLGVYPLSLMVALFDEPESTYYHSIQLNSEVDGSGTLLLEYGSYNGTVMCSKITTSYNDCEIHGENGTLVFDNAAPIRDIKFLPNQGNDSIQLAAEEVLPNMSYQIQNFKSIIEKGDCDTYRYYRNISKKVVSIIDRHGQ</sequence>
<dbReference type="Proteomes" id="UP000199474">
    <property type="component" value="Unassembled WGS sequence"/>
</dbReference>
<accession>A0A1I1UET9</accession>
<dbReference type="Gene3D" id="3.40.50.720">
    <property type="entry name" value="NAD(P)-binding Rossmann-like Domain"/>
    <property type="match status" value="1"/>
</dbReference>
<dbReference type="GO" id="GO:0000166">
    <property type="term" value="F:nucleotide binding"/>
    <property type="evidence" value="ECO:0007669"/>
    <property type="project" value="InterPro"/>
</dbReference>
<gene>
    <name evidence="3" type="ORF">SAMN05216238_103185</name>
</gene>
<keyword evidence="4" id="KW-1185">Reference proteome</keyword>
<evidence type="ECO:0000313" key="4">
    <source>
        <dbReference type="Proteomes" id="UP000199474"/>
    </source>
</evidence>
<dbReference type="STRING" id="640948.SAMN05216238_103185"/>
<protein>
    <submittedName>
        <fullName evidence="3">Predicted dehydrogenase</fullName>
    </submittedName>
</protein>
<organism evidence="3 4">
    <name type="scientific">Lentibacillus persicus</name>
    <dbReference type="NCBI Taxonomy" id="640948"/>
    <lineage>
        <taxon>Bacteria</taxon>
        <taxon>Bacillati</taxon>
        <taxon>Bacillota</taxon>
        <taxon>Bacilli</taxon>
        <taxon>Bacillales</taxon>
        <taxon>Bacillaceae</taxon>
        <taxon>Lentibacillus</taxon>
    </lineage>
</organism>
<dbReference type="AlphaFoldDB" id="A0A1I1UET9"/>
<dbReference type="InterPro" id="IPR000683">
    <property type="entry name" value="Gfo/Idh/MocA-like_OxRdtase_N"/>
</dbReference>
<dbReference type="InterPro" id="IPR055170">
    <property type="entry name" value="GFO_IDH_MocA-like_dom"/>
</dbReference>
<dbReference type="OrthoDB" id="9815825at2"/>
<dbReference type="Pfam" id="PF22725">
    <property type="entry name" value="GFO_IDH_MocA_C3"/>
    <property type="match status" value="1"/>
</dbReference>
<proteinExistence type="predicted"/>
<dbReference type="PANTHER" id="PTHR43054:SF1">
    <property type="entry name" value="SCYLLO-INOSITOL 2-DEHYDROGENASE (NADP(+)) IOLU"/>
    <property type="match status" value="1"/>
</dbReference>
<dbReference type="SUPFAM" id="SSF55347">
    <property type="entry name" value="Glyceraldehyde-3-phosphate dehydrogenase-like, C-terminal domain"/>
    <property type="match status" value="1"/>
</dbReference>
<dbReference type="Pfam" id="PF01408">
    <property type="entry name" value="GFO_IDH_MocA"/>
    <property type="match status" value="1"/>
</dbReference>
<feature type="domain" description="Gfo/Idh/MocA-like oxidoreductase N-terminal" evidence="1">
    <location>
        <begin position="7"/>
        <end position="119"/>
    </location>
</feature>
<feature type="domain" description="GFO/IDH/MocA-like oxidoreductase" evidence="2">
    <location>
        <begin position="138"/>
        <end position="248"/>
    </location>
</feature>
<evidence type="ECO:0000259" key="2">
    <source>
        <dbReference type="Pfam" id="PF22725"/>
    </source>
</evidence>
<evidence type="ECO:0000259" key="1">
    <source>
        <dbReference type="Pfam" id="PF01408"/>
    </source>
</evidence>
<dbReference type="InterPro" id="IPR036291">
    <property type="entry name" value="NAD(P)-bd_dom_sf"/>
</dbReference>
<reference evidence="4" key="1">
    <citation type="submission" date="2016-10" db="EMBL/GenBank/DDBJ databases">
        <authorList>
            <person name="Varghese N."/>
            <person name="Submissions S."/>
        </authorList>
    </citation>
    <scope>NUCLEOTIDE SEQUENCE [LARGE SCALE GENOMIC DNA]</scope>
    <source>
        <strain evidence="4">DSM 22530</strain>
    </source>
</reference>
<dbReference type="PANTHER" id="PTHR43054">
    <property type="match status" value="1"/>
</dbReference>
<evidence type="ECO:0000313" key="3">
    <source>
        <dbReference type="EMBL" id="SFD69366.1"/>
    </source>
</evidence>